<feature type="compositionally biased region" description="Low complexity" evidence="1">
    <location>
        <begin position="10"/>
        <end position="33"/>
    </location>
</feature>
<organism evidence="3 4">
    <name type="scientific">Parablautia muri</name>
    <dbReference type="NCBI Taxonomy" id="2320879"/>
    <lineage>
        <taxon>Bacteria</taxon>
        <taxon>Bacillati</taxon>
        <taxon>Bacillota</taxon>
        <taxon>Clostridia</taxon>
        <taxon>Lachnospirales</taxon>
        <taxon>Lachnospiraceae</taxon>
        <taxon>Parablautia</taxon>
    </lineage>
</organism>
<proteinExistence type="predicted"/>
<name>A0A9X5BI05_9FIRM</name>
<evidence type="ECO:0000256" key="1">
    <source>
        <dbReference type="SAM" id="MobiDB-lite"/>
    </source>
</evidence>
<gene>
    <name evidence="3" type="ORF">D5281_11975</name>
</gene>
<keyword evidence="2" id="KW-1133">Transmembrane helix</keyword>
<dbReference type="AlphaFoldDB" id="A0A9X5BI05"/>
<accession>A0A9X5BI05</accession>
<evidence type="ECO:0000313" key="4">
    <source>
        <dbReference type="Proteomes" id="UP001154420"/>
    </source>
</evidence>
<keyword evidence="2" id="KW-0812">Transmembrane</keyword>
<keyword evidence="4" id="KW-1185">Reference proteome</keyword>
<dbReference type="Proteomes" id="UP001154420">
    <property type="component" value="Unassembled WGS sequence"/>
</dbReference>
<sequence length="129" mass="13969">MTDDGTVLSGDATTAGTRRTGAGARTTGNTVTADGEGEEDIILARNNETIGSNIIQEDEEVPLAASEELEDTEGVVDIEDGETPLAASASEQTKMSWWWWLIVLALGATGAEMYRRHRRKLEEDDTIEN</sequence>
<comment type="caution">
    <text evidence="3">The sequence shown here is derived from an EMBL/GenBank/DDBJ whole genome shotgun (WGS) entry which is preliminary data.</text>
</comment>
<reference evidence="3" key="1">
    <citation type="submission" date="2018-09" db="EMBL/GenBank/DDBJ databases">
        <title>Murine metabolic-syndrome-specific gut microbial biobank.</title>
        <authorList>
            <person name="Liu C."/>
        </authorList>
    </citation>
    <scope>NUCLEOTIDE SEQUENCE</scope>
    <source>
        <strain evidence="3">D42-62</strain>
    </source>
</reference>
<feature type="transmembrane region" description="Helical" evidence="2">
    <location>
        <begin position="97"/>
        <end position="114"/>
    </location>
</feature>
<keyword evidence="2" id="KW-0472">Membrane</keyword>
<evidence type="ECO:0000256" key="2">
    <source>
        <dbReference type="SAM" id="Phobius"/>
    </source>
</evidence>
<evidence type="ECO:0000313" key="3">
    <source>
        <dbReference type="EMBL" id="NBJ93292.1"/>
    </source>
</evidence>
<dbReference type="EMBL" id="QZDT01000017">
    <property type="protein sequence ID" value="NBJ93292.1"/>
    <property type="molecule type" value="Genomic_DNA"/>
</dbReference>
<feature type="region of interest" description="Disordered" evidence="1">
    <location>
        <begin position="1"/>
        <end position="36"/>
    </location>
</feature>
<protein>
    <submittedName>
        <fullName evidence="3">Uncharacterized protein</fullName>
    </submittedName>
</protein>